<evidence type="ECO:0000313" key="3">
    <source>
        <dbReference type="Proteomes" id="UP000092154"/>
    </source>
</evidence>
<proteinExistence type="predicted"/>
<accession>A0A1B7NGK4</accession>
<evidence type="ECO:0000313" key="2">
    <source>
        <dbReference type="EMBL" id="OAX43988.1"/>
    </source>
</evidence>
<gene>
    <name evidence="2" type="ORF">K503DRAFT_765321</name>
</gene>
<evidence type="ECO:0000259" key="1">
    <source>
        <dbReference type="Pfam" id="PF07393"/>
    </source>
</evidence>
<organism evidence="2 3">
    <name type="scientific">Rhizopogon vinicolor AM-OR11-026</name>
    <dbReference type="NCBI Taxonomy" id="1314800"/>
    <lineage>
        <taxon>Eukaryota</taxon>
        <taxon>Fungi</taxon>
        <taxon>Dikarya</taxon>
        <taxon>Basidiomycota</taxon>
        <taxon>Agaricomycotina</taxon>
        <taxon>Agaricomycetes</taxon>
        <taxon>Agaricomycetidae</taxon>
        <taxon>Boletales</taxon>
        <taxon>Suillineae</taxon>
        <taxon>Rhizopogonaceae</taxon>
        <taxon>Rhizopogon</taxon>
    </lineage>
</organism>
<dbReference type="Proteomes" id="UP000092154">
    <property type="component" value="Unassembled WGS sequence"/>
</dbReference>
<dbReference type="Pfam" id="PF07393">
    <property type="entry name" value="Sec10_HB"/>
    <property type="match status" value="1"/>
</dbReference>
<sequence>MHYCAHTLLDFNGGASCVQIYVNQHDFSLNKVRDTADHNDDLLWNTASIPDESPPNTESGLAVVRRNQSNCCSGITDRPGSIPKPTICHAGFPTACFCSVCKTADPLSNTNSV</sequence>
<dbReference type="AlphaFoldDB" id="A0A1B7NGK4"/>
<dbReference type="InParanoid" id="A0A1B7NGK4"/>
<reference evidence="2 3" key="1">
    <citation type="submission" date="2016-06" db="EMBL/GenBank/DDBJ databases">
        <title>Comparative genomics of the ectomycorrhizal sister species Rhizopogon vinicolor and Rhizopogon vesiculosus (Basidiomycota: Boletales) reveals a divergence of the mating type B locus.</title>
        <authorList>
            <consortium name="DOE Joint Genome Institute"/>
            <person name="Mujic A.B."/>
            <person name="Kuo A."/>
            <person name="Tritt A."/>
            <person name="Lipzen A."/>
            <person name="Chen C."/>
            <person name="Johnson J."/>
            <person name="Sharma A."/>
            <person name="Barry K."/>
            <person name="Grigoriev I.V."/>
            <person name="Spatafora J.W."/>
        </authorList>
    </citation>
    <scope>NUCLEOTIDE SEQUENCE [LARGE SCALE GENOMIC DNA]</scope>
    <source>
        <strain evidence="2 3">AM-OR11-026</strain>
    </source>
</reference>
<name>A0A1B7NGK4_9AGAM</name>
<dbReference type="InterPro" id="IPR048627">
    <property type="entry name" value="Sec10_HB"/>
</dbReference>
<dbReference type="STRING" id="1314800.A0A1B7NGK4"/>
<feature type="domain" description="Exocyst complex component Sec10-like alpha-helical bundle" evidence="1">
    <location>
        <begin position="1"/>
        <end position="62"/>
    </location>
</feature>
<keyword evidence="3" id="KW-1185">Reference proteome</keyword>
<dbReference type="EMBL" id="KV448129">
    <property type="protein sequence ID" value="OAX43988.1"/>
    <property type="molecule type" value="Genomic_DNA"/>
</dbReference>
<protein>
    <recommendedName>
        <fullName evidence="1">Exocyst complex component Sec10-like alpha-helical bundle domain-containing protein</fullName>
    </recommendedName>
</protein>
<dbReference type="OrthoDB" id="125856at2759"/>